<dbReference type="EMBL" id="JAMZDE010000007">
    <property type="protein sequence ID" value="MCP1339461.1"/>
    <property type="molecule type" value="Genomic_DNA"/>
</dbReference>
<dbReference type="AlphaFoldDB" id="A0A9X2FUT1"/>
<organism evidence="1 2">
    <name type="scientific">Idiomarina rhizosphaerae</name>
    <dbReference type="NCBI Taxonomy" id="2961572"/>
    <lineage>
        <taxon>Bacteria</taxon>
        <taxon>Pseudomonadati</taxon>
        <taxon>Pseudomonadota</taxon>
        <taxon>Gammaproteobacteria</taxon>
        <taxon>Alteromonadales</taxon>
        <taxon>Idiomarinaceae</taxon>
        <taxon>Idiomarina</taxon>
    </lineage>
</organism>
<name>A0A9X2FUT1_9GAMM</name>
<dbReference type="RefSeq" id="WP_253619279.1">
    <property type="nucleotide sequence ID" value="NZ_JAMZDE010000007.1"/>
</dbReference>
<gene>
    <name evidence="1" type="ORF">NJR55_07615</name>
</gene>
<evidence type="ECO:0000313" key="2">
    <source>
        <dbReference type="Proteomes" id="UP001139474"/>
    </source>
</evidence>
<evidence type="ECO:0000313" key="1">
    <source>
        <dbReference type="EMBL" id="MCP1339461.1"/>
    </source>
</evidence>
<sequence>MTMKKIAILQCSAANDSATEALDIALALASFDYPVQLVLSGEAVKSLLNQPSKRYAMLELLDAEPIVISSGKLTDTSALPANIDTVIVSPEQLKRHLSQFDEVLQFS</sequence>
<dbReference type="SUPFAM" id="SSF75169">
    <property type="entry name" value="DsrEFH-like"/>
    <property type="match status" value="1"/>
</dbReference>
<dbReference type="InterPro" id="IPR027396">
    <property type="entry name" value="DsrEFH-like"/>
</dbReference>
<proteinExistence type="predicted"/>
<dbReference type="Pfam" id="PF02635">
    <property type="entry name" value="DsrE"/>
    <property type="match status" value="1"/>
</dbReference>
<reference evidence="1" key="1">
    <citation type="submission" date="2022-06" db="EMBL/GenBank/DDBJ databases">
        <title>Idiomarina rhizosphaerae M1R2S28.</title>
        <authorList>
            <person name="Sun J.-Q."/>
            <person name="Li L.-F."/>
        </authorList>
    </citation>
    <scope>NUCLEOTIDE SEQUENCE</scope>
    <source>
        <strain evidence="1">M1R2S28</strain>
    </source>
</reference>
<protein>
    <submittedName>
        <fullName evidence="1">DsrE family protein</fullName>
    </submittedName>
</protein>
<dbReference type="InterPro" id="IPR003787">
    <property type="entry name" value="Sulphur_relay_DsrE/F-like"/>
</dbReference>
<comment type="caution">
    <text evidence="1">The sequence shown here is derived from an EMBL/GenBank/DDBJ whole genome shotgun (WGS) entry which is preliminary data.</text>
</comment>
<dbReference type="Gene3D" id="3.40.1260.10">
    <property type="entry name" value="DsrEFH-like"/>
    <property type="match status" value="1"/>
</dbReference>
<dbReference type="Proteomes" id="UP001139474">
    <property type="component" value="Unassembled WGS sequence"/>
</dbReference>
<accession>A0A9X2FUT1</accession>
<keyword evidence="2" id="KW-1185">Reference proteome</keyword>